<gene>
    <name evidence="1" type="ORF">Xsto_03942</name>
</gene>
<protein>
    <submittedName>
        <fullName evidence="1">Uncharacterized protein</fullName>
    </submittedName>
</protein>
<evidence type="ECO:0000313" key="2">
    <source>
        <dbReference type="Proteomes" id="UP000222366"/>
    </source>
</evidence>
<sequence length="109" mass="12771">MEMDNKQRALFYTERLLNAVDKKKEAQKIYDEINTLYWVSNNNPLNKEEKLSLIRDIENLIRQKKKVVRENFKKSRRDGLESIEEGRIANASDNSELIDLIAAMKGSLK</sequence>
<keyword evidence="2" id="KW-1185">Reference proteome</keyword>
<organism evidence="1 2">
    <name type="scientific">Xenorhabdus stockiae</name>
    <dbReference type="NCBI Taxonomy" id="351614"/>
    <lineage>
        <taxon>Bacteria</taxon>
        <taxon>Pseudomonadati</taxon>
        <taxon>Pseudomonadota</taxon>
        <taxon>Gammaproteobacteria</taxon>
        <taxon>Enterobacterales</taxon>
        <taxon>Morganellaceae</taxon>
        <taxon>Xenorhabdus</taxon>
    </lineage>
</organism>
<proteinExistence type="predicted"/>
<dbReference type="EMBL" id="NJAJ01000067">
    <property type="protein sequence ID" value="PHM60511.1"/>
    <property type="molecule type" value="Genomic_DNA"/>
</dbReference>
<reference evidence="1 2" key="1">
    <citation type="journal article" date="2017" name="Nat. Microbiol.">
        <title>Natural product diversity associated with the nematode symbionts Photorhabdus and Xenorhabdus.</title>
        <authorList>
            <person name="Tobias N.J."/>
            <person name="Wolff H."/>
            <person name="Djahanschiri B."/>
            <person name="Grundmann F."/>
            <person name="Kronenwerth M."/>
            <person name="Shi Y.M."/>
            <person name="Simonyi S."/>
            <person name="Grun P."/>
            <person name="Shapiro-Ilan D."/>
            <person name="Pidot S.J."/>
            <person name="Stinear T.P."/>
            <person name="Ebersberger I."/>
            <person name="Bode H.B."/>
        </authorList>
    </citation>
    <scope>NUCLEOTIDE SEQUENCE [LARGE SCALE GENOMIC DNA]</scope>
    <source>
        <strain evidence="1 2">DSM 17904</strain>
    </source>
</reference>
<dbReference type="Proteomes" id="UP000222366">
    <property type="component" value="Unassembled WGS sequence"/>
</dbReference>
<dbReference type="AlphaFoldDB" id="A0A2D0KAR0"/>
<name>A0A2D0KAR0_9GAMM</name>
<comment type="caution">
    <text evidence="1">The sequence shown here is derived from an EMBL/GenBank/DDBJ whole genome shotgun (WGS) entry which is preliminary data.</text>
</comment>
<dbReference type="RefSeq" id="WP_099126155.1">
    <property type="nucleotide sequence ID" value="NZ_CAWNRH010000145.1"/>
</dbReference>
<evidence type="ECO:0000313" key="1">
    <source>
        <dbReference type="EMBL" id="PHM60511.1"/>
    </source>
</evidence>
<accession>A0A2D0KAR0</accession>